<dbReference type="InterPro" id="IPR001036">
    <property type="entry name" value="Acrflvin-R"/>
</dbReference>
<dbReference type="Gene3D" id="1.20.1640.10">
    <property type="entry name" value="Multidrug efflux transporter AcrB transmembrane domain"/>
    <property type="match status" value="1"/>
</dbReference>
<dbReference type="PANTHER" id="PTHR32063">
    <property type="match status" value="1"/>
</dbReference>
<dbReference type="SUPFAM" id="SSF82866">
    <property type="entry name" value="Multidrug efflux transporter AcrB transmembrane domain"/>
    <property type="match status" value="1"/>
</dbReference>
<keyword evidence="1" id="KW-0812">Transmembrane</keyword>
<feature type="non-terminal residue" evidence="2">
    <location>
        <position position="1"/>
    </location>
</feature>
<accession>A0A523XMT6</accession>
<dbReference type="GO" id="GO:0005886">
    <property type="term" value="C:plasma membrane"/>
    <property type="evidence" value="ECO:0007669"/>
    <property type="project" value="TreeGrafter"/>
</dbReference>
<dbReference type="Pfam" id="PF00873">
    <property type="entry name" value="ACR_tran"/>
    <property type="match status" value="1"/>
</dbReference>
<sequence length="85" mass="9207">EAVLRSGQTRLRPILMTALTTVFALVPLALSKGEGAEIWNSLAVAVIGGLLFSTMISLVLVPTLYAIFEERAKPTHENENRSRVG</sequence>
<dbReference type="Proteomes" id="UP000315534">
    <property type="component" value="Unassembled WGS sequence"/>
</dbReference>
<feature type="transmembrane region" description="Helical" evidence="1">
    <location>
        <begin position="12"/>
        <end position="30"/>
    </location>
</feature>
<feature type="transmembrane region" description="Helical" evidence="1">
    <location>
        <begin position="42"/>
        <end position="68"/>
    </location>
</feature>
<evidence type="ECO:0000313" key="2">
    <source>
        <dbReference type="EMBL" id="TET80249.1"/>
    </source>
</evidence>
<comment type="caution">
    <text evidence="2">The sequence shown here is derived from an EMBL/GenBank/DDBJ whole genome shotgun (WGS) entry which is preliminary data.</text>
</comment>
<organism evidence="2 3">
    <name type="scientific">candidate division TA06 bacterium</name>
    <dbReference type="NCBI Taxonomy" id="2250710"/>
    <lineage>
        <taxon>Bacteria</taxon>
        <taxon>Bacteria division TA06</taxon>
    </lineage>
</organism>
<keyword evidence="1" id="KW-0472">Membrane</keyword>
<protein>
    <submittedName>
        <fullName evidence="2">Efflux RND transporter permease subunit</fullName>
    </submittedName>
</protein>
<gene>
    <name evidence="2" type="ORF">E3J38_05970</name>
</gene>
<dbReference type="PANTHER" id="PTHR32063:SF0">
    <property type="entry name" value="SWARMING MOTILITY PROTEIN SWRC"/>
    <property type="match status" value="1"/>
</dbReference>
<name>A0A523XMT6_UNCT6</name>
<evidence type="ECO:0000256" key="1">
    <source>
        <dbReference type="SAM" id="Phobius"/>
    </source>
</evidence>
<keyword evidence="1" id="KW-1133">Transmembrane helix</keyword>
<dbReference type="EMBL" id="SOIP01000356">
    <property type="protein sequence ID" value="TET80249.1"/>
    <property type="molecule type" value="Genomic_DNA"/>
</dbReference>
<proteinExistence type="predicted"/>
<reference evidence="2 3" key="1">
    <citation type="submission" date="2019-03" db="EMBL/GenBank/DDBJ databases">
        <title>Metabolic potential of uncultured bacteria and archaea associated with petroleum seepage in deep-sea sediments.</title>
        <authorList>
            <person name="Dong X."/>
            <person name="Hubert C."/>
        </authorList>
    </citation>
    <scope>NUCLEOTIDE SEQUENCE [LARGE SCALE GENOMIC DNA]</scope>
    <source>
        <strain evidence="2">E29_bin36</strain>
    </source>
</reference>
<dbReference type="GO" id="GO:0042910">
    <property type="term" value="F:xenobiotic transmembrane transporter activity"/>
    <property type="evidence" value="ECO:0007669"/>
    <property type="project" value="TreeGrafter"/>
</dbReference>
<dbReference type="AlphaFoldDB" id="A0A523XMT6"/>
<evidence type="ECO:0000313" key="3">
    <source>
        <dbReference type="Proteomes" id="UP000315534"/>
    </source>
</evidence>